<dbReference type="EMBL" id="GL883008">
    <property type="protein sequence ID" value="EGG22954.1"/>
    <property type="molecule type" value="Genomic_DNA"/>
</dbReference>
<dbReference type="OrthoDB" id="10555807at2759"/>
<organism evidence="1 2">
    <name type="scientific">Cavenderia fasciculata</name>
    <name type="common">Slime mold</name>
    <name type="synonym">Dictyostelium fasciculatum</name>
    <dbReference type="NCBI Taxonomy" id="261658"/>
    <lineage>
        <taxon>Eukaryota</taxon>
        <taxon>Amoebozoa</taxon>
        <taxon>Evosea</taxon>
        <taxon>Eumycetozoa</taxon>
        <taxon>Dictyostelia</taxon>
        <taxon>Acytosteliales</taxon>
        <taxon>Cavenderiaceae</taxon>
        <taxon>Cavenderia</taxon>
    </lineage>
</organism>
<sequence>MTYFFNKKKKNIFNKLRNQFTLQGIPYSVESLKFLTESLCNKASDAPSIIIVWDYHALGMRIREISPDLVSTNKMIHEVVMRFGMGHGTVHDNTIFSFPSHKDLMHRCKNLSQTLPWCLSYSNVPRIATVYWVSKMDSKLPKMYEYFQHPFYLPSHLEPYNPA</sequence>
<dbReference type="KEGG" id="dfa:DFA_05084"/>
<keyword evidence="2" id="KW-1185">Reference proteome</keyword>
<evidence type="ECO:0000313" key="1">
    <source>
        <dbReference type="EMBL" id="EGG22954.1"/>
    </source>
</evidence>
<gene>
    <name evidence="1" type="ORF">DFA_05084</name>
</gene>
<dbReference type="OMA" id="WIRSQEN"/>
<dbReference type="GeneID" id="14875708"/>
<name>F4PNA1_CACFS</name>
<dbReference type="RefSeq" id="XP_004360805.1">
    <property type="nucleotide sequence ID" value="XM_004360748.1"/>
</dbReference>
<proteinExistence type="predicted"/>
<dbReference type="AlphaFoldDB" id="F4PNA1"/>
<dbReference type="Proteomes" id="UP000007797">
    <property type="component" value="Unassembled WGS sequence"/>
</dbReference>
<accession>F4PNA1</accession>
<evidence type="ECO:0000313" key="2">
    <source>
        <dbReference type="Proteomes" id="UP000007797"/>
    </source>
</evidence>
<reference evidence="2" key="1">
    <citation type="journal article" date="2011" name="Genome Res.">
        <title>Phylogeny-wide analysis of social amoeba genomes highlights ancient origins for complex intercellular communication.</title>
        <authorList>
            <person name="Heidel A.J."/>
            <person name="Lawal H.M."/>
            <person name="Felder M."/>
            <person name="Schilde C."/>
            <person name="Helps N.R."/>
            <person name="Tunggal B."/>
            <person name="Rivero F."/>
            <person name="John U."/>
            <person name="Schleicher M."/>
            <person name="Eichinger L."/>
            <person name="Platzer M."/>
            <person name="Noegel A.A."/>
            <person name="Schaap P."/>
            <person name="Gloeckner G."/>
        </authorList>
    </citation>
    <scope>NUCLEOTIDE SEQUENCE [LARGE SCALE GENOMIC DNA]</scope>
    <source>
        <strain evidence="2">SH3</strain>
    </source>
</reference>
<protein>
    <submittedName>
        <fullName evidence="1">Uncharacterized protein</fullName>
    </submittedName>
</protein>